<dbReference type="Gene3D" id="3.40.710.10">
    <property type="entry name" value="DD-peptidase/beta-lactamase superfamily"/>
    <property type="match status" value="1"/>
</dbReference>
<dbReference type="Pfam" id="PF00144">
    <property type="entry name" value="Beta-lactamase"/>
    <property type="match status" value="1"/>
</dbReference>
<feature type="domain" description="Beta-lactamase-related" evidence="1">
    <location>
        <begin position="48"/>
        <end position="379"/>
    </location>
</feature>
<comment type="caution">
    <text evidence="2">The sequence shown here is derived from an EMBL/GenBank/DDBJ whole genome shotgun (WGS) entry which is preliminary data.</text>
</comment>
<name>A0A2T5FYW5_9SPHN</name>
<proteinExistence type="predicted"/>
<dbReference type="AlphaFoldDB" id="A0A2T5FYW5"/>
<dbReference type="PANTHER" id="PTHR46825">
    <property type="entry name" value="D-ALANYL-D-ALANINE-CARBOXYPEPTIDASE/ENDOPEPTIDASE AMPH"/>
    <property type="match status" value="1"/>
</dbReference>
<protein>
    <recommendedName>
        <fullName evidence="1">Beta-lactamase-related domain-containing protein</fullName>
    </recommendedName>
</protein>
<accession>A0A2T5FYW5</accession>
<evidence type="ECO:0000259" key="1">
    <source>
        <dbReference type="Pfam" id="PF00144"/>
    </source>
</evidence>
<dbReference type="InterPro" id="IPR050491">
    <property type="entry name" value="AmpC-like"/>
</dbReference>
<dbReference type="Proteomes" id="UP000244162">
    <property type="component" value="Unassembled WGS sequence"/>
</dbReference>
<dbReference type="Gene3D" id="2.40.128.600">
    <property type="match status" value="1"/>
</dbReference>
<dbReference type="InterPro" id="IPR001466">
    <property type="entry name" value="Beta-lactam-related"/>
</dbReference>
<evidence type="ECO:0000313" key="2">
    <source>
        <dbReference type="EMBL" id="PTQ11806.1"/>
    </source>
</evidence>
<dbReference type="SUPFAM" id="SSF56601">
    <property type="entry name" value="beta-lactamase/transpeptidase-like"/>
    <property type="match status" value="1"/>
</dbReference>
<dbReference type="RefSeq" id="WP_107967319.1">
    <property type="nucleotide sequence ID" value="NZ_NWBU01000006.1"/>
</dbReference>
<organism evidence="2 3">
    <name type="scientific">Sphingomonas oleivorans</name>
    <dbReference type="NCBI Taxonomy" id="1735121"/>
    <lineage>
        <taxon>Bacteria</taxon>
        <taxon>Pseudomonadati</taxon>
        <taxon>Pseudomonadota</taxon>
        <taxon>Alphaproteobacteria</taxon>
        <taxon>Sphingomonadales</taxon>
        <taxon>Sphingomonadaceae</taxon>
        <taxon>Sphingomonas</taxon>
    </lineage>
</organism>
<dbReference type="EMBL" id="NWBU01000006">
    <property type="protein sequence ID" value="PTQ11806.1"/>
    <property type="molecule type" value="Genomic_DNA"/>
</dbReference>
<keyword evidence="3" id="KW-1185">Reference proteome</keyword>
<reference evidence="2 3" key="1">
    <citation type="submission" date="2017-09" db="EMBL/GenBank/DDBJ databases">
        <title>Sphingomonas panjinensis sp.nov., isolated from oil-contaminated soil.</title>
        <authorList>
            <person name="Wang L."/>
            <person name="Chen L."/>
        </authorList>
    </citation>
    <scope>NUCLEOTIDE SEQUENCE [LARGE SCALE GENOMIC DNA]</scope>
    <source>
        <strain evidence="2 3">FW-11</strain>
    </source>
</reference>
<dbReference type="PANTHER" id="PTHR46825:SF15">
    <property type="entry name" value="BETA-LACTAMASE-RELATED DOMAIN-CONTAINING PROTEIN"/>
    <property type="match status" value="1"/>
</dbReference>
<gene>
    <name evidence="2" type="ORF">CLG96_07720</name>
</gene>
<sequence>MFDHWRARHGSSAGGRRFIAFILAIATATSGGFAAPQRDFTQIDAQIEEARRTWQQPGLAVAVVEDGRVIHARGFGTRNMSTGEPVDADTVFGIGSCTKSFVSATAGQLVESGRLKWDDRVRDHLPWFALHDEATTNMVTLRDLLAMRTGLEGSPGIFREIAKDRTDLVRRMRYLKPLAPFRSEMVYTTDNYTAAGLVVAQIAGTNWETVAQNQIWGPLGMTHTNADHRVARALSNSASPHMAIDGRMAPIPWIYEDHVALPAGGVNSSVNDMARWLMVLLGQGSWNGKQILQPSTVQEMETPHTPNRGHYKSKALATILGEGPDGVRFMSYALGLGIQDYHGSTVVQHDGAIDGFRCTLAMLPEKKFGVVVLLNGPYWLLGHAVTQLVLDYALDLPAKDWPAAFKAYSDHMDREEMQEEQRIQGQRNPRLPALSSSAYASRYHDDGAFGEVEIKAEPNGKLIMSAGPVTYELQHWRRDTFAVVKRWPYPVPRSFFVSFLTDAAGEVTGFKTSYGGEFHRTEPSPGS</sequence>
<dbReference type="InterPro" id="IPR012338">
    <property type="entry name" value="Beta-lactam/transpept-like"/>
</dbReference>
<evidence type="ECO:0000313" key="3">
    <source>
        <dbReference type="Proteomes" id="UP000244162"/>
    </source>
</evidence>
<dbReference type="OrthoDB" id="5377981at2"/>